<protein>
    <submittedName>
        <fullName evidence="2">DUF1854 domain-containing protein</fullName>
    </submittedName>
</protein>
<evidence type="ECO:0000259" key="1">
    <source>
        <dbReference type="Pfam" id="PF08909"/>
    </source>
</evidence>
<sequence length="162" mass="17746">MATSNLAGTGHDFLLSRNAFGRLVLTDAAGREHVGVTPVRSFPIAAPQEGLSLVGPDGHELAWVDRMDALTPAARVLVEEELAVREFMPRIEQLLSVSTFTVPSTWSVRTDRGATRFVLKAEEDIRRLAGGMLLITSADGVQFLAERFALDKGSKRLLERFL</sequence>
<accession>A0ABU5IHR9</accession>
<dbReference type="RefSeq" id="WP_066331080.1">
    <property type="nucleotide sequence ID" value="NZ_JAXOJX010000033.1"/>
</dbReference>
<dbReference type="EMBL" id="JAXOJX010000033">
    <property type="protein sequence ID" value="MDZ5458698.1"/>
    <property type="molecule type" value="Genomic_DNA"/>
</dbReference>
<evidence type="ECO:0000313" key="2">
    <source>
        <dbReference type="EMBL" id="MDZ5458698.1"/>
    </source>
</evidence>
<gene>
    <name evidence="2" type="ORF">SM757_19140</name>
</gene>
<reference evidence="2 3" key="1">
    <citation type="submission" date="2023-11" db="EMBL/GenBank/DDBJ databases">
        <title>Draft genome of Azohydromonas lata strain H1 (DSM1123), a polyhydroxyalkanoate producer.</title>
        <authorList>
            <person name="Traversa D."/>
            <person name="D'Addabbo P."/>
            <person name="Pazzani C."/>
            <person name="Manzari C."/>
            <person name="Chiara M."/>
            <person name="Scrascia M."/>
        </authorList>
    </citation>
    <scope>NUCLEOTIDE SEQUENCE [LARGE SCALE GENOMIC DNA]</scope>
    <source>
        <strain evidence="2 3">H1</strain>
    </source>
</reference>
<comment type="caution">
    <text evidence="2">The sequence shown here is derived from an EMBL/GenBank/DDBJ whole genome shotgun (WGS) entry which is preliminary data.</text>
</comment>
<feature type="domain" description="DUF1854" evidence="1">
    <location>
        <begin position="33"/>
        <end position="161"/>
    </location>
</feature>
<dbReference type="Proteomes" id="UP001293718">
    <property type="component" value="Unassembled WGS sequence"/>
</dbReference>
<dbReference type="InterPro" id="IPR015005">
    <property type="entry name" value="DUF1854"/>
</dbReference>
<evidence type="ECO:0000313" key="3">
    <source>
        <dbReference type="Proteomes" id="UP001293718"/>
    </source>
</evidence>
<keyword evidence="3" id="KW-1185">Reference proteome</keyword>
<name>A0ABU5IHR9_9BURK</name>
<organism evidence="2 3">
    <name type="scientific">Azohydromonas lata</name>
    <dbReference type="NCBI Taxonomy" id="45677"/>
    <lineage>
        <taxon>Bacteria</taxon>
        <taxon>Pseudomonadati</taxon>
        <taxon>Pseudomonadota</taxon>
        <taxon>Betaproteobacteria</taxon>
        <taxon>Burkholderiales</taxon>
        <taxon>Sphaerotilaceae</taxon>
        <taxon>Azohydromonas</taxon>
    </lineage>
</organism>
<dbReference type="Pfam" id="PF08909">
    <property type="entry name" value="DUF1854"/>
    <property type="match status" value="1"/>
</dbReference>
<proteinExistence type="predicted"/>